<feature type="transmembrane region" description="Helical" evidence="10">
    <location>
        <begin position="27"/>
        <end position="45"/>
    </location>
</feature>
<keyword evidence="7 10" id="KW-0472">Membrane</keyword>
<dbReference type="PRINTS" id="PR01806">
    <property type="entry name" value="VIRFACTRMVIN"/>
</dbReference>
<keyword evidence="3 10" id="KW-0812">Transmembrane</keyword>
<dbReference type="Proteomes" id="UP000001929">
    <property type="component" value="Chromosome"/>
</dbReference>
<evidence type="ECO:0000256" key="8">
    <source>
        <dbReference type="ARBA" id="ARBA00060041"/>
    </source>
</evidence>
<dbReference type="HOGENOM" id="CLU_006797_5_0_5"/>
<keyword evidence="4 10" id="KW-0133">Cell shape</keyword>
<accession>Q2RNG3</accession>
<dbReference type="PhylomeDB" id="Q2RNG3"/>
<evidence type="ECO:0000256" key="3">
    <source>
        <dbReference type="ARBA" id="ARBA00022692"/>
    </source>
</evidence>
<dbReference type="GO" id="GO:0034204">
    <property type="term" value="P:lipid translocation"/>
    <property type="evidence" value="ECO:0007669"/>
    <property type="project" value="TreeGrafter"/>
</dbReference>
<dbReference type="HAMAP" id="MF_02078">
    <property type="entry name" value="MurJ_MviN"/>
    <property type="match status" value="1"/>
</dbReference>
<feature type="transmembrane region" description="Helical" evidence="10">
    <location>
        <begin position="449"/>
        <end position="466"/>
    </location>
</feature>
<evidence type="ECO:0000256" key="11">
    <source>
        <dbReference type="PIRNR" id="PIRNR002869"/>
    </source>
</evidence>
<feature type="transmembrane region" description="Helical" evidence="10">
    <location>
        <begin position="353"/>
        <end position="374"/>
    </location>
</feature>
<dbReference type="PANTHER" id="PTHR47019">
    <property type="entry name" value="LIPID II FLIPPASE MURJ"/>
    <property type="match status" value="1"/>
</dbReference>
<dbReference type="eggNOG" id="COG0728">
    <property type="taxonomic scope" value="Bacteria"/>
</dbReference>
<keyword evidence="13" id="KW-1185">Reference proteome</keyword>
<keyword evidence="6 10" id="KW-1133">Transmembrane helix</keyword>
<feature type="transmembrane region" description="Helical" evidence="10">
    <location>
        <begin position="229"/>
        <end position="254"/>
    </location>
</feature>
<evidence type="ECO:0000256" key="5">
    <source>
        <dbReference type="ARBA" id="ARBA00022984"/>
    </source>
</evidence>
<comment type="similarity">
    <text evidence="9 10 11">Belongs to the MurJ/MviN family.</text>
</comment>
<dbReference type="PANTHER" id="PTHR47019:SF1">
    <property type="entry name" value="LIPID II FLIPPASE MURJ"/>
    <property type="match status" value="1"/>
</dbReference>
<dbReference type="GO" id="GO:0015648">
    <property type="term" value="F:lipid-linked peptidoglycan transporter activity"/>
    <property type="evidence" value="ECO:0007669"/>
    <property type="project" value="UniProtKB-UniRule"/>
</dbReference>
<keyword evidence="10" id="KW-0997">Cell inner membrane</keyword>
<organism evidence="12 13">
    <name type="scientific">Rhodospirillum rubrum (strain ATCC 11170 / ATH 1.1.1 / DSM 467 / LMG 4362 / NCIMB 8255 / S1)</name>
    <dbReference type="NCBI Taxonomy" id="269796"/>
    <lineage>
        <taxon>Bacteria</taxon>
        <taxon>Pseudomonadati</taxon>
        <taxon>Pseudomonadota</taxon>
        <taxon>Alphaproteobacteria</taxon>
        <taxon>Rhodospirillales</taxon>
        <taxon>Rhodospirillaceae</taxon>
        <taxon>Rhodospirillum</taxon>
    </lineage>
</organism>
<dbReference type="GO" id="GO:0008360">
    <property type="term" value="P:regulation of cell shape"/>
    <property type="evidence" value="ECO:0007669"/>
    <property type="project" value="UniProtKB-UniRule"/>
</dbReference>
<sequence>MSLLRSISTVGGYTLLSRITGFVRDILIARYLGAGTLSDAFFVAFRFPNLFRQMFAEGAFTAAFVPIFAGVSETEGREAAHRFAEQAYTVLALILVVLVAGMEVVMPWAMYVLAPGFDDIAGKMELTTELSRLAFPYLFFISLTALQAGVLNSMGRFAVAAAAPILLNLTQIVALLGFADLGETPGHVLAWSVSLAGVLQFLWLYVHCRRAGMPIHFTRPRLSPKVRQLGRRVLPVVFGSGLYQVNLLVGTVLASMVSDGALSYLYYADRLTQLPLGVVGVAVGTVLLPLLSRQIKAGNEEAARWNQNRALEFSLLLTLPAAAALIAIAHPIITVLFERGAFTASDSHATSQAMIAFAAGLPAYVLIKVFSPAFYARDDTATPVKVAAASMLTNIVLNLSLIWTLGYLGIAIGAALSSWMNALLLGVILHRRGKLNLDQRMISRLPRMVLATAAMVGVLLVLAARFDGPLADGQVLRSLTLAGIVVAGATTYGLAVFLFRAARIADFRGMGRR</sequence>
<dbReference type="GO" id="GO:0071555">
    <property type="term" value="P:cell wall organization"/>
    <property type="evidence" value="ECO:0007669"/>
    <property type="project" value="UniProtKB-UniRule"/>
</dbReference>
<dbReference type="RefSeq" id="WP_011391285.1">
    <property type="nucleotide sequence ID" value="NC_007643.1"/>
</dbReference>
<dbReference type="CDD" id="cd13123">
    <property type="entry name" value="MATE_MurJ_like"/>
    <property type="match status" value="1"/>
</dbReference>
<feature type="transmembrane region" description="Helical" evidence="10">
    <location>
        <begin position="188"/>
        <end position="208"/>
    </location>
</feature>
<keyword evidence="2 10" id="KW-1003">Cell membrane</keyword>
<keyword evidence="10 11" id="KW-0961">Cell wall biogenesis/degradation</keyword>
<evidence type="ECO:0000313" key="12">
    <source>
        <dbReference type="EMBL" id="ABC24332.1"/>
    </source>
</evidence>
<keyword evidence="10 11" id="KW-0813">Transport</keyword>
<reference evidence="12 13" key="1">
    <citation type="journal article" date="2011" name="Stand. Genomic Sci.">
        <title>Complete genome sequence of Rhodospirillum rubrum type strain (S1).</title>
        <authorList>
            <person name="Munk A.C."/>
            <person name="Copeland A."/>
            <person name="Lucas S."/>
            <person name="Lapidus A."/>
            <person name="Del Rio T.G."/>
            <person name="Barry K."/>
            <person name="Detter J.C."/>
            <person name="Hammon N."/>
            <person name="Israni S."/>
            <person name="Pitluck S."/>
            <person name="Brettin T."/>
            <person name="Bruce D."/>
            <person name="Han C."/>
            <person name="Tapia R."/>
            <person name="Gilna P."/>
            <person name="Schmutz J."/>
            <person name="Larimer F."/>
            <person name="Land M."/>
            <person name="Kyrpides N.C."/>
            <person name="Mavromatis K."/>
            <person name="Richardson P."/>
            <person name="Rohde M."/>
            <person name="Goker M."/>
            <person name="Klenk H.P."/>
            <person name="Zhang Y."/>
            <person name="Roberts G.P."/>
            <person name="Reslewic S."/>
            <person name="Schwartz D.C."/>
        </authorList>
    </citation>
    <scope>NUCLEOTIDE SEQUENCE [LARGE SCALE GENOMIC DNA]</scope>
    <source>
        <strain evidence="13">ATCC 11170 / ATH 1.1.1 / DSM 467 / LMG 4362 / NCIMB 8255 / S1</strain>
    </source>
</reference>
<feature type="transmembrane region" description="Helical" evidence="10">
    <location>
        <begin position="313"/>
        <end position="333"/>
    </location>
</feature>
<comment type="subcellular location">
    <subcellularLocation>
        <location evidence="10">Cell inner membrane</location>
        <topology evidence="10">Multi-pass membrane protein</topology>
    </subcellularLocation>
    <subcellularLocation>
        <location evidence="1">Cell membrane</location>
        <topology evidence="1">Multi-pass membrane protein</topology>
    </subcellularLocation>
</comment>
<dbReference type="EMBL" id="CP000230">
    <property type="protein sequence ID" value="ABC24332.1"/>
    <property type="molecule type" value="Genomic_DNA"/>
</dbReference>
<feature type="transmembrane region" description="Helical" evidence="10">
    <location>
        <begin position="386"/>
        <end position="404"/>
    </location>
</feature>
<evidence type="ECO:0000256" key="10">
    <source>
        <dbReference type="HAMAP-Rule" id="MF_02078"/>
    </source>
</evidence>
<evidence type="ECO:0000313" key="13">
    <source>
        <dbReference type="Proteomes" id="UP000001929"/>
    </source>
</evidence>
<protein>
    <recommendedName>
        <fullName evidence="10">Probable lipid II flippase MurJ</fullName>
    </recommendedName>
</protein>
<evidence type="ECO:0000256" key="7">
    <source>
        <dbReference type="ARBA" id="ARBA00023136"/>
    </source>
</evidence>
<name>Q2RNG3_RHORT</name>
<dbReference type="GO" id="GO:0005886">
    <property type="term" value="C:plasma membrane"/>
    <property type="evidence" value="ECO:0007669"/>
    <property type="project" value="UniProtKB-SubCell"/>
</dbReference>
<feature type="transmembrane region" description="Helical" evidence="10">
    <location>
        <begin position="134"/>
        <end position="151"/>
    </location>
</feature>
<comment type="pathway">
    <text evidence="10">Cell wall biogenesis; peptidoglycan biosynthesis.</text>
</comment>
<dbReference type="NCBIfam" id="TIGR01695">
    <property type="entry name" value="murJ_mviN"/>
    <property type="match status" value="1"/>
</dbReference>
<dbReference type="STRING" id="269796.Rru_A3538"/>
<feature type="transmembrane region" description="Helical" evidence="10">
    <location>
        <begin position="158"/>
        <end position="176"/>
    </location>
</feature>
<dbReference type="UniPathway" id="UPA00219"/>
<feature type="transmembrane region" description="Helical" evidence="10">
    <location>
        <begin position="478"/>
        <end position="502"/>
    </location>
</feature>
<keyword evidence="5 10" id="KW-0573">Peptidoglycan synthesis</keyword>
<feature type="transmembrane region" description="Helical" evidence="10">
    <location>
        <begin position="410"/>
        <end position="429"/>
    </location>
</feature>
<feature type="transmembrane region" description="Helical" evidence="10">
    <location>
        <begin position="274"/>
        <end position="292"/>
    </location>
</feature>
<dbReference type="GO" id="GO:0009252">
    <property type="term" value="P:peptidoglycan biosynthetic process"/>
    <property type="evidence" value="ECO:0007669"/>
    <property type="project" value="UniProtKB-UniRule"/>
</dbReference>
<dbReference type="AlphaFoldDB" id="Q2RNG3"/>
<dbReference type="KEGG" id="rru:Rru_A3538"/>
<dbReference type="PATRIC" id="fig|269796.9.peg.3655"/>
<comment type="function">
    <text evidence="8 10 11">Involved in peptidoglycan biosynthesis. Transports lipid-linked peptidoglycan precursors from the inner to the outer leaflet of the cytoplasmic membrane.</text>
</comment>
<dbReference type="Pfam" id="PF03023">
    <property type="entry name" value="MurJ"/>
    <property type="match status" value="1"/>
</dbReference>
<dbReference type="InterPro" id="IPR004268">
    <property type="entry name" value="MurJ"/>
</dbReference>
<dbReference type="PIRSF" id="PIRSF002869">
    <property type="entry name" value="MviN"/>
    <property type="match status" value="1"/>
</dbReference>
<evidence type="ECO:0000256" key="4">
    <source>
        <dbReference type="ARBA" id="ARBA00022960"/>
    </source>
</evidence>
<proteinExistence type="inferred from homology"/>
<evidence type="ECO:0000256" key="9">
    <source>
        <dbReference type="ARBA" id="ARBA00061532"/>
    </source>
</evidence>
<gene>
    <name evidence="10" type="primary">murJ</name>
    <name evidence="12" type="ordered locus">Rru_A3538</name>
</gene>
<dbReference type="InterPro" id="IPR051050">
    <property type="entry name" value="Lipid_II_flippase_MurJ/MviN"/>
</dbReference>
<dbReference type="EnsemblBacteria" id="ABC24332">
    <property type="protein sequence ID" value="ABC24332"/>
    <property type="gene ID" value="Rru_A3538"/>
</dbReference>
<evidence type="ECO:0000256" key="2">
    <source>
        <dbReference type="ARBA" id="ARBA00022475"/>
    </source>
</evidence>
<evidence type="ECO:0000256" key="1">
    <source>
        <dbReference type="ARBA" id="ARBA00004651"/>
    </source>
</evidence>
<feature type="transmembrane region" description="Helical" evidence="10">
    <location>
        <begin position="90"/>
        <end position="114"/>
    </location>
</feature>
<evidence type="ECO:0000256" key="6">
    <source>
        <dbReference type="ARBA" id="ARBA00022989"/>
    </source>
</evidence>